<evidence type="ECO:0000313" key="4">
    <source>
        <dbReference type="Proteomes" id="UP000767446"/>
    </source>
</evidence>
<dbReference type="Gene3D" id="2.30.30.40">
    <property type="entry name" value="SH3 Domains"/>
    <property type="match status" value="1"/>
</dbReference>
<dbReference type="SMART" id="SM00287">
    <property type="entry name" value="SH3b"/>
    <property type="match status" value="1"/>
</dbReference>
<reference evidence="3" key="1">
    <citation type="submission" date="2021-02" db="EMBL/GenBank/DDBJ databases">
        <title>Metagenome analyses of Stigonema ocellatum DSM 106950, Chlorogloea purpurea SAG 13.99 and Gomphosphaeria aponina DSM 107014.</title>
        <authorList>
            <person name="Marter P."/>
            <person name="Huang S."/>
        </authorList>
    </citation>
    <scope>NUCLEOTIDE SEQUENCE</scope>
    <source>
        <strain evidence="3">JP213</strain>
    </source>
</reference>
<proteinExistence type="predicted"/>
<evidence type="ECO:0000259" key="2">
    <source>
        <dbReference type="PROSITE" id="PS51781"/>
    </source>
</evidence>
<comment type="caution">
    <text evidence="3">The sequence shown here is derived from an EMBL/GenBank/DDBJ whole genome shotgun (WGS) entry which is preliminary data.</text>
</comment>
<dbReference type="InterPro" id="IPR003646">
    <property type="entry name" value="SH3-like_bac-type"/>
</dbReference>
<dbReference type="PROSITE" id="PS51781">
    <property type="entry name" value="SH3B"/>
    <property type="match status" value="1"/>
</dbReference>
<keyword evidence="1" id="KW-0472">Membrane</keyword>
<dbReference type="Proteomes" id="UP000767446">
    <property type="component" value="Unassembled WGS sequence"/>
</dbReference>
<feature type="domain" description="SH3b" evidence="2">
    <location>
        <begin position="75"/>
        <end position="142"/>
    </location>
</feature>
<protein>
    <submittedName>
        <fullName evidence="3">SH3 domain-containing protein</fullName>
    </submittedName>
</protein>
<evidence type="ECO:0000313" key="3">
    <source>
        <dbReference type="EMBL" id="MBR8828873.1"/>
    </source>
</evidence>
<dbReference type="EMBL" id="JADQBC010000092">
    <property type="protein sequence ID" value="MBR8828873.1"/>
    <property type="molecule type" value="Genomic_DNA"/>
</dbReference>
<accession>A0A941GWH0</accession>
<keyword evidence="1" id="KW-1133">Transmembrane helix</keyword>
<gene>
    <name evidence="3" type="ORF">DSM107014_13395</name>
</gene>
<organism evidence="3 4">
    <name type="scientific">Gomphosphaeria aponina SAG 52.96 = DSM 107014</name>
    <dbReference type="NCBI Taxonomy" id="1521640"/>
    <lineage>
        <taxon>Bacteria</taxon>
        <taxon>Bacillati</taxon>
        <taxon>Cyanobacteriota</taxon>
        <taxon>Cyanophyceae</taxon>
        <taxon>Oscillatoriophycideae</taxon>
        <taxon>Chroococcales</taxon>
        <taxon>Gomphosphaeriaceae</taxon>
        <taxon>Gomphosphaeria</taxon>
    </lineage>
</organism>
<dbReference type="Pfam" id="PF08239">
    <property type="entry name" value="SH3_3"/>
    <property type="match status" value="1"/>
</dbReference>
<feature type="transmembrane region" description="Helical" evidence="1">
    <location>
        <begin position="12"/>
        <end position="33"/>
    </location>
</feature>
<sequence length="142" mass="15205">MSRLSNVFQFMLGFILGVAVFTAGAVGAAYFILGKMAKVPPRPIFAEEQQATTASGEEVVASAKPLPAEELPAGAYKARVTASIGLYVREEPTTESNRIGAVAYNAEIMILGASEDQQWQKIRIPETGEEGWVKAGNVETID</sequence>
<evidence type="ECO:0000256" key="1">
    <source>
        <dbReference type="SAM" id="Phobius"/>
    </source>
</evidence>
<name>A0A941GWH0_9CHRO</name>
<dbReference type="AlphaFoldDB" id="A0A941GWH0"/>
<keyword evidence="1" id="KW-0812">Transmembrane</keyword>